<proteinExistence type="inferred from homology"/>
<dbReference type="PANTHER" id="PTHR11022:SF41">
    <property type="entry name" value="PEPTIDOGLYCAN-RECOGNITION PROTEIN LC-RELATED"/>
    <property type="match status" value="1"/>
</dbReference>
<dbReference type="CDD" id="cd06583">
    <property type="entry name" value="PGRP"/>
    <property type="match status" value="1"/>
</dbReference>
<dbReference type="InterPro" id="IPR015510">
    <property type="entry name" value="PGRP"/>
</dbReference>
<evidence type="ECO:0000259" key="4">
    <source>
        <dbReference type="SMART" id="SM00701"/>
    </source>
</evidence>
<dbReference type="PANTHER" id="PTHR11022">
    <property type="entry name" value="PEPTIDOGLYCAN RECOGNITION PROTEIN"/>
    <property type="match status" value="1"/>
</dbReference>
<feature type="region of interest" description="Disordered" evidence="2">
    <location>
        <begin position="128"/>
        <end position="227"/>
    </location>
</feature>
<comment type="similarity">
    <text evidence="1">Belongs to the N-acetylmuramoyl-L-alanine amidase 2 family.</text>
</comment>
<dbReference type="Proteomes" id="UP000677082">
    <property type="component" value="Unassembled WGS sequence"/>
</dbReference>
<evidence type="ECO:0000259" key="3">
    <source>
        <dbReference type="SMART" id="SM00644"/>
    </source>
</evidence>
<dbReference type="InterPro" id="IPR036505">
    <property type="entry name" value="Amidase/PGRP_sf"/>
</dbReference>
<dbReference type="InterPro" id="IPR006619">
    <property type="entry name" value="PGRP_domain_met/bac"/>
</dbReference>
<dbReference type="GO" id="GO:0009253">
    <property type="term" value="P:peptidoglycan catabolic process"/>
    <property type="evidence" value="ECO:0007669"/>
    <property type="project" value="InterPro"/>
</dbReference>
<accession>A0A919TCP7</accession>
<dbReference type="Pfam" id="PF01510">
    <property type="entry name" value="Amidase_2"/>
    <property type="match status" value="1"/>
</dbReference>
<dbReference type="SUPFAM" id="SSF55846">
    <property type="entry name" value="N-acetylmuramoyl-L-alanine amidase-like"/>
    <property type="match status" value="1"/>
</dbReference>
<evidence type="ECO:0008006" key="7">
    <source>
        <dbReference type="Google" id="ProtNLM"/>
    </source>
</evidence>
<gene>
    <name evidence="5" type="ORF">Ato02nite_049280</name>
</gene>
<dbReference type="Gene3D" id="2.60.120.260">
    <property type="entry name" value="Galactose-binding domain-like"/>
    <property type="match status" value="1"/>
</dbReference>
<evidence type="ECO:0000313" key="6">
    <source>
        <dbReference type="Proteomes" id="UP000677082"/>
    </source>
</evidence>
<feature type="domain" description="Peptidoglycan recognition protein family" evidence="4">
    <location>
        <begin position="235"/>
        <end position="379"/>
    </location>
</feature>
<dbReference type="SMART" id="SM00644">
    <property type="entry name" value="Ami_2"/>
    <property type="match status" value="1"/>
</dbReference>
<evidence type="ECO:0000313" key="5">
    <source>
        <dbReference type="EMBL" id="GIM93135.1"/>
    </source>
</evidence>
<dbReference type="GO" id="GO:0008270">
    <property type="term" value="F:zinc ion binding"/>
    <property type="evidence" value="ECO:0007669"/>
    <property type="project" value="InterPro"/>
</dbReference>
<dbReference type="GO" id="GO:0008745">
    <property type="term" value="F:N-acetylmuramoyl-L-alanine amidase activity"/>
    <property type="evidence" value="ECO:0007669"/>
    <property type="project" value="InterPro"/>
</dbReference>
<organism evidence="5 6">
    <name type="scientific">Paractinoplanes toevensis</name>
    <dbReference type="NCBI Taxonomy" id="571911"/>
    <lineage>
        <taxon>Bacteria</taxon>
        <taxon>Bacillati</taxon>
        <taxon>Actinomycetota</taxon>
        <taxon>Actinomycetes</taxon>
        <taxon>Micromonosporales</taxon>
        <taxon>Micromonosporaceae</taxon>
        <taxon>Paractinoplanes</taxon>
    </lineage>
</organism>
<feature type="compositionally biased region" description="Low complexity" evidence="2">
    <location>
        <begin position="183"/>
        <end position="227"/>
    </location>
</feature>
<keyword evidence="6" id="KW-1185">Reference proteome</keyword>
<sequence>MAFAWTDDAPASSFRDGITALPPDPHPAPPSIAATLTTIDIKAASLSLPEQKTRTFSLLGITWNDPKAAPDGTVQVRTHSVATRKWSGWQVLPVGEGGADSAESSHARGATEPLWVGASDGVAARIVPADGSSPTALPAGLRLDMIDPGRAGGAGGGEPEPSASASVDIPDISDSSEPPAPTTEPTTTAPTTAPTTTAPTIAPTTTAPTTTAPTAAPTTTLPMPTSTAPLVTPLPSYVSRSAWSADETIVTESMSYAAEVRVLFVHHTAETNNYSCADSPAIVRAIQKYHVKSNGWSDIGYNFLVDKCGTLFEGRRGGVTKAVIGAHTYGFNTNSAGIAVLGNYSTTGSPEAAEKTIAQVAAARLGAYNHNPATVGQLTENAPDGKFKQGQVVDFQRISGHRDGVNTECPGNNLYARLPAVRAQAVNMVSGLAALPFGGGGTLVSGVYYARGAVTVNWSVATPSSLLARFEILLDGKVAATAPPTWRASNLPLPAGAHTVAVRAVQLYGATSTTAAAKVFGDVTAPAFPSAPGVLLRGGTYSATYAPVALTYRTADNVRVGSLAVTAPAKAGLSATSTYWNTGVRPGANTTFTLTAKDWAGNARTASVARKAVPVAETAAKRGGTWATRTGGSYLGGKALAATKKNAKLTWTFTGRSAALLFSRAAKTGKADIYLDGKKVATVDTKGSTAYRQGLWVRALTPGKHTVTVTALGTGGRPTVVSDGLFYVP</sequence>
<dbReference type="InterPro" id="IPR002502">
    <property type="entry name" value="Amidase_domain"/>
</dbReference>
<feature type="domain" description="N-acetylmuramoyl-L-alanine amidase" evidence="3">
    <location>
        <begin position="250"/>
        <end position="411"/>
    </location>
</feature>
<reference evidence="5 6" key="1">
    <citation type="submission" date="2021-03" db="EMBL/GenBank/DDBJ databases">
        <title>Whole genome shotgun sequence of Actinoplanes toevensis NBRC 105298.</title>
        <authorList>
            <person name="Komaki H."/>
            <person name="Tamura T."/>
        </authorList>
    </citation>
    <scope>NUCLEOTIDE SEQUENCE [LARGE SCALE GENOMIC DNA]</scope>
    <source>
        <strain evidence="5 6">NBRC 105298</strain>
    </source>
</reference>
<dbReference type="SMART" id="SM00701">
    <property type="entry name" value="PGRP"/>
    <property type="match status" value="1"/>
</dbReference>
<comment type="caution">
    <text evidence="5">The sequence shown here is derived from an EMBL/GenBank/DDBJ whole genome shotgun (WGS) entry which is preliminary data.</text>
</comment>
<name>A0A919TCP7_9ACTN</name>
<evidence type="ECO:0000256" key="2">
    <source>
        <dbReference type="SAM" id="MobiDB-lite"/>
    </source>
</evidence>
<protein>
    <recommendedName>
        <fullName evidence="7">N-acetylmuramoyl-L-alanine amidase</fullName>
    </recommendedName>
</protein>
<dbReference type="Gene3D" id="3.40.80.10">
    <property type="entry name" value="Peptidoglycan recognition protein-like"/>
    <property type="match status" value="1"/>
</dbReference>
<dbReference type="AlphaFoldDB" id="A0A919TCP7"/>
<evidence type="ECO:0000256" key="1">
    <source>
        <dbReference type="ARBA" id="ARBA00007553"/>
    </source>
</evidence>
<feature type="region of interest" description="Disordered" evidence="2">
    <location>
        <begin position="1"/>
        <end position="31"/>
    </location>
</feature>
<dbReference type="EMBL" id="BOQN01000063">
    <property type="protein sequence ID" value="GIM93135.1"/>
    <property type="molecule type" value="Genomic_DNA"/>
</dbReference>